<dbReference type="RefSeq" id="WP_014219877.1">
    <property type="nucleotide sequence ID" value="NZ_LWBO01000005.1"/>
</dbReference>
<organism evidence="2 3">
    <name type="scientific">Niastella koreensis</name>
    <dbReference type="NCBI Taxonomy" id="354356"/>
    <lineage>
        <taxon>Bacteria</taxon>
        <taxon>Pseudomonadati</taxon>
        <taxon>Bacteroidota</taxon>
        <taxon>Chitinophagia</taxon>
        <taxon>Chitinophagales</taxon>
        <taxon>Chitinophagaceae</taxon>
        <taxon>Niastella</taxon>
    </lineage>
</organism>
<evidence type="ECO:0000259" key="1">
    <source>
        <dbReference type="SMART" id="SM00953"/>
    </source>
</evidence>
<gene>
    <name evidence="2" type="ORF">A4D02_25250</name>
</gene>
<dbReference type="Proteomes" id="UP000192277">
    <property type="component" value="Unassembled WGS sequence"/>
</dbReference>
<keyword evidence="3" id="KW-1185">Reference proteome</keyword>
<protein>
    <recommendedName>
        <fullName evidence="1">RES domain-containing protein</fullName>
    </recommendedName>
</protein>
<name>A0ABX3NZZ1_9BACT</name>
<comment type="caution">
    <text evidence="2">The sequence shown here is derived from an EMBL/GenBank/DDBJ whole genome shotgun (WGS) entry which is preliminary data.</text>
</comment>
<reference evidence="2 3" key="1">
    <citation type="submission" date="2016-04" db="EMBL/GenBank/DDBJ databases">
        <authorList>
            <person name="Chen L."/>
            <person name="Zhuang W."/>
            <person name="Wang G."/>
        </authorList>
    </citation>
    <scope>NUCLEOTIDE SEQUENCE [LARGE SCALE GENOMIC DNA]</scope>
    <source>
        <strain evidence="3">GR20</strain>
    </source>
</reference>
<dbReference type="EMBL" id="LWBO01000005">
    <property type="protein sequence ID" value="OQP51435.1"/>
    <property type="molecule type" value="Genomic_DNA"/>
</dbReference>
<evidence type="ECO:0000313" key="2">
    <source>
        <dbReference type="EMBL" id="OQP51435.1"/>
    </source>
</evidence>
<evidence type="ECO:0000313" key="3">
    <source>
        <dbReference type="Proteomes" id="UP000192277"/>
    </source>
</evidence>
<accession>A0ABX3NZZ1</accession>
<dbReference type="SMART" id="SM00953">
    <property type="entry name" value="RES"/>
    <property type="match status" value="1"/>
</dbReference>
<sequence length="145" mass="16240">MRLYRIVKSKHAYDLTGLGAKISGGRWNHEGIPCIYLSESRALSLLEYTAHSGIKTRPPALSFATYEVPEHSMRTLSVGELPANWLQRPHSNDNRDLGSSLLTETGYLLIKLPSIIINQEFSFVLNTLHPLISSVKITDVTSYNQ</sequence>
<feature type="domain" description="RES" evidence="1">
    <location>
        <begin position="14"/>
        <end position="139"/>
    </location>
</feature>
<dbReference type="Pfam" id="PF08808">
    <property type="entry name" value="RES"/>
    <property type="match status" value="1"/>
</dbReference>
<proteinExistence type="predicted"/>
<dbReference type="InterPro" id="IPR014914">
    <property type="entry name" value="RES_dom"/>
</dbReference>